<feature type="compositionally biased region" description="Low complexity" evidence="1">
    <location>
        <begin position="635"/>
        <end position="651"/>
    </location>
</feature>
<feature type="region of interest" description="Disordered" evidence="1">
    <location>
        <begin position="908"/>
        <end position="946"/>
    </location>
</feature>
<feature type="compositionally biased region" description="Low complexity" evidence="1">
    <location>
        <begin position="1005"/>
        <end position="1015"/>
    </location>
</feature>
<evidence type="ECO:0000256" key="1">
    <source>
        <dbReference type="SAM" id="MobiDB-lite"/>
    </source>
</evidence>
<accession>A0ABY9D4Q4</accession>
<evidence type="ECO:0008006" key="4">
    <source>
        <dbReference type="Google" id="ProtNLM"/>
    </source>
</evidence>
<keyword evidence="3" id="KW-1185">Reference proteome</keyword>
<evidence type="ECO:0000313" key="2">
    <source>
        <dbReference type="EMBL" id="WKA01631.1"/>
    </source>
</evidence>
<feature type="region of interest" description="Disordered" evidence="1">
    <location>
        <begin position="766"/>
        <end position="787"/>
    </location>
</feature>
<feature type="compositionally biased region" description="Basic residues" evidence="1">
    <location>
        <begin position="1273"/>
        <end position="1285"/>
    </location>
</feature>
<dbReference type="PANTHER" id="PTHR33416:SF20">
    <property type="entry name" value="NUCLEAR PORE COMPLEX PROTEIN NUP1"/>
    <property type="match status" value="1"/>
</dbReference>
<feature type="compositionally biased region" description="Basic and acidic residues" evidence="1">
    <location>
        <begin position="157"/>
        <end position="181"/>
    </location>
</feature>
<gene>
    <name evidence="2" type="ORF">VitviT2T_019902</name>
</gene>
<feature type="compositionally biased region" description="Polar residues" evidence="1">
    <location>
        <begin position="1227"/>
        <end position="1237"/>
    </location>
</feature>
<feature type="region of interest" description="Disordered" evidence="1">
    <location>
        <begin position="157"/>
        <end position="196"/>
    </location>
</feature>
<reference evidence="2 3" key="1">
    <citation type="journal article" date="2023" name="Hortic Res">
        <title>The complete reference genome for grapevine (Vitis vinifera L.) genetics and breeding.</title>
        <authorList>
            <person name="Shi X."/>
            <person name="Cao S."/>
            <person name="Wang X."/>
            <person name="Huang S."/>
            <person name="Wang Y."/>
            <person name="Liu Z."/>
            <person name="Liu W."/>
            <person name="Leng X."/>
            <person name="Peng Y."/>
            <person name="Wang N."/>
            <person name="Wang Y."/>
            <person name="Ma Z."/>
            <person name="Xu X."/>
            <person name="Zhang F."/>
            <person name="Xue H."/>
            <person name="Zhong H."/>
            <person name="Wang Y."/>
            <person name="Zhang K."/>
            <person name="Velt A."/>
            <person name="Avia K."/>
            <person name="Holtgrawe D."/>
            <person name="Grimplet J."/>
            <person name="Matus J.T."/>
            <person name="Ware D."/>
            <person name="Wu X."/>
            <person name="Wang H."/>
            <person name="Liu C."/>
            <person name="Fang Y."/>
            <person name="Rustenholz C."/>
            <person name="Cheng Z."/>
            <person name="Xiao H."/>
            <person name="Zhou Y."/>
        </authorList>
    </citation>
    <scope>NUCLEOTIDE SEQUENCE [LARGE SCALE GENOMIC DNA]</scope>
    <source>
        <strain evidence="3">cv. Pinot noir / PN40024</strain>
        <tissue evidence="2">Leaf</tissue>
    </source>
</reference>
<feature type="compositionally biased region" description="Polar residues" evidence="1">
    <location>
        <begin position="770"/>
        <end position="780"/>
    </location>
</feature>
<dbReference type="PANTHER" id="PTHR33416">
    <property type="entry name" value="NUCLEAR PORE COMPLEX PROTEIN NUP1"/>
    <property type="match status" value="1"/>
</dbReference>
<feature type="region of interest" description="Disordered" evidence="1">
    <location>
        <begin position="104"/>
        <end position="124"/>
    </location>
</feature>
<proteinExistence type="predicted"/>
<organism evidence="2 3">
    <name type="scientific">Vitis vinifera</name>
    <name type="common">Grape</name>
    <dbReference type="NCBI Taxonomy" id="29760"/>
    <lineage>
        <taxon>Eukaryota</taxon>
        <taxon>Viridiplantae</taxon>
        <taxon>Streptophyta</taxon>
        <taxon>Embryophyta</taxon>
        <taxon>Tracheophyta</taxon>
        <taxon>Spermatophyta</taxon>
        <taxon>Magnoliopsida</taxon>
        <taxon>eudicotyledons</taxon>
        <taxon>Gunneridae</taxon>
        <taxon>Pentapetalae</taxon>
        <taxon>rosids</taxon>
        <taxon>Vitales</taxon>
        <taxon>Vitaceae</taxon>
        <taxon>Viteae</taxon>
        <taxon>Vitis</taxon>
    </lineage>
</organism>
<evidence type="ECO:0000313" key="3">
    <source>
        <dbReference type="Proteomes" id="UP001227230"/>
    </source>
</evidence>
<protein>
    <recommendedName>
        <fullName evidence="4">Nuclear pore complex protein NUP1</fullName>
    </recommendedName>
</protein>
<sequence>MATAGEGSYEVGGGGKFRKRPFRRPQTTPYDRPPNSLRNTRNGWLSKVVDPASRLITASAHRFFDSVFRRRLPPPPLPRPLPPPPEVNQEPRDKLQAAVFTNSAEAQEQDIFDGSNPRNSSDGSSFTQLEQILKQKTFTRYEIDHLTALLHSRTVDHPVEDEEKRSEAKFSKPPDSCDTRGEISNNPVQENETESHRFLEAVSTPIRVLEEDVASPAELAKAYMGSRPSKVSPSMLSLRGQAFREDSTLPSNISLHPKLPIMSIVPKSPAPVGVSENGFMIPRSRGRSALYSMARTPYSRVNPTTTIKGVTSTLDVYGGPSSSQSASEQNRFSGSKQGLLKRRSSVLDSDIGSVGPIRRIRQKPNLLSPKSLGTAVGGSPLSATGTGVRSDVAQLPLSLIEKPRLLGESKHKFSKTLIENGYNSVPGISFAHVPSQSSEMAEKILEQLDKLAPSPKEKSSELKLAAAREKSPAKLTPTMLRGQALKSLENVDSSKILENVPNNNKLSDMLTACVPDARDSTFQKPDKVQNGPTKFFDGSISVVNNVDTTTSSKGTMPSVKTADSAMMNSAIHPPTQKKRAFQMSAHEVYLELDDDFYPNGLASNPLVESREKLDKSLVDRKMETVAVESVKAEKPSISSEKSPSSSVLNKSSYAETSETHVVAEKNPSFTFPVAPVSSMTVPPVMLAPQPSSTLDKVVPPKELYSAPPVFSFDSKNVNKFPPITFSSSSPVASEPSGPKFGAFSDPKLDSSSSFASVSAGATETVLKIPESSQGDTNNIQKAGDSLKKPETAFSSAVSASTSTTGIFSFGAPANDSNLNNGLLASGCSMFTSPSQLLGSNISNQSVSNSFTPSAATAANASTSATAATTSPNSSLSISAAVPSFSAAPIFTFGTSVAPLTSVSPVLTTSGVESTDKEANTKQETTFGNPTNAPFGGTSPATANTGNSIFGFNGSTSSNANNQSLGGTSSKIASTGSGIFGFSGSSSSSTANNQSLGPTPFGAGSGSLLSAQTSSSPAGTGIASSTQSMPIQFGLSTSSSFGMTGAAPLNSLFGSSTPAKLFGSSSSGLSSSVSLSEVSTSLSSTSGITSNVFSSNWPPTTKSPIFGSTSTGFPFGGSSASVAGSNSAPMVFGSSTSASSANMFSFNPSAGTASLSSFPSSQPVFGNANSVFPFGSATGNHDQMNMEDSMAEDTVQASTPAVSVLGQQAISPSPSPAFMFNSTASSGANPFQFGSQQNPATPQSPSPFQTSSSLDFNAGGSFSLGTGGGDKANRRMVKVKHPRRKK</sequence>
<dbReference type="EMBL" id="CP126660">
    <property type="protein sequence ID" value="WKA01631.1"/>
    <property type="molecule type" value="Genomic_DNA"/>
</dbReference>
<feature type="region of interest" description="Disordered" evidence="1">
    <location>
        <begin position="1227"/>
        <end position="1285"/>
    </location>
</feature>
<feature type="compositionally biased region" description="Polar residues" evidence="1">
    <location>
        <begin position="317"/>
        <end position="336"/>
    </location>
</feature>
<dbReference type="Proteomes" id="UP001227230">
    <property type="component" value="Chromosome 13"/>
</dbReference>
<name>A0ABY9D4Q4_VITVI</name>
<feature type="compositionally biased region" description="Low complexity" evidence="1">
    <location>
        <begin position="1238"/>
        <end position="1263"/>
    </location>
</feature>
<feature type="region of interest" description="Disordered" evidence="1">
    <location>
        <begin position="317"/>
        <end position="340"/>
    </location>
</feature>
<feature type="compositionally biased region" description="Polar residues" evidence="1">
    <location>
        <begin position="921"/>
        <end position="931"/>
    </location>
</feature>
<feature type="region of interest" description="Disordered" evidence="1">
    <location>
        <begin position="988"/>
        <end position="1024"/>
    </location>
</feature>
<feature type="region of interest" description="Disordered" evidence="1">
    <location>
        <begin position="1"/>
        <end position="44"/>
    </location>
</feature>
<feature type="region of interest" description="Disordered" evidence="1">
    <location>
        <begin position="630"/>
        <end position="651"/>
    </location>
</feature>